<evidence type="ECO:0000313" key="1">
    <source>
        <dbReference type="EMBL" id="MXR50153.1"/>
    </source>
</evidence>
<keyword evidence="2" id="KW-1185">Reference proteome</keyword>
<sequence>MRIELRVCRHCYEGEHENEHKTKITRDLVACAEIIEENVQHTELDDIHIRWVTEDEDDDGRPEAIPAVAATIQNEQIMVSDTQLVTMGENGYMMVYPNPQDALKVLSGNINEINRVTDKNVVPRLSEEGAEILTNAGTAAAERDEDEADY</sequence>
<accession>A0A6B0T3V2</accession>
<dbReference type="Proteomes" id="UP000466535">
    <property type="component" value="Unassembled WGS sequence"/>
</dbReference>
<dbReference type="AlphaFoldDB" id="A0A6B0T3V2"/>
<gene>
    <name evidence="1" type="ORF">GRX03_00825</name>
</gene>
<reference evidence="1 2" key="1">
    <citation type="submission" date="2019-12" db="EMBL/GenBank/DDBJ databases">
        <title>Isolation and characterization of three novel carbon monoxide-oxidizing members of Halobacteria from salione crusts and soils.</title>
        <authorList>
            <person name="Myers M.R."/>
            <person name="King G.M."/>
        </authorList>
    </citation>
    <scope>NUCLEOTIDE SEQUENCE [LARGE SCALE GENOMIC DNA]</scope>
    <source>
        <strain evidence="1 2">WSH3</strain>
    </source>
</reference>
<dbReference type="OrthoDB" id="193446at2157"/>
<proteinExistence type="predicted"/>
<dbReference type="RefSeq" id="WP_159762310.1">
    <property type="nucleotide sequence ID" value="NZ_WUUT01000001.1"/>
</dbReference>
<protein>
    <submittedName>
        <fullName evidence="1">Uncharacterized protein</fullName>
    </submittedName>
</protein>
<evidence type="ECO:0000313" key="2">
    <source>
        <dbReference type="Proteomes" id="UP000466535"/>
    </source>
</evidence>
<dbReference type="EMBL" id="WUUT01000001">
    <property type="protein sequence ID" value="MXR50153.1"/>
    <property type="molecule type" value="Genomic_DNA"/>
</dbReference>
<name>A0A6B0T3V2_9EURY</name>
<comment type="caution">
    <text evidence="1">The sequence shown here is derived from an EMBL/GenBank/DDBJ whole genome shotgun (WGS) entry which is preliminary data.</text>
</comment>
<organism evidence="1 2">
    <name type="scientific">Halovenus carboxidivorans</name>
    <dbReference type="NCBI Taxonomy" id="2692199"/>
    <lineage>
        <taxon>Archaea</taxon>
        <taxon>Methanobacteriati</taxon>
        <taxon>Methanobacteriota</taxon>
        <taxon>Stenosarchaea group</taxon>
        <taxon>Halobacteria</taxon>
        <taxon>Halobacteriales</taxon>
        <taxon>Haloarculaceae</taxon>
        <taxon>Halovenus</taxon>
    </lineage>
</organism>